<comment type="similarity">
    <text evidence="2">Belongs to the PKI family.</text>
</comment>
<evidence type="ECO:0000313" key="4">
    <source>
        <dbReference type="EMBL" id="KAK6759983.1"/>
    </source>
</evidence>
<name>A0ABR1EBM3_NECAM</name>
<accession>A0ABR1EBM3</accession>
<dbReference type="EMBL" id="JAVFWL010000006">
    <property type="protein sequence ID" value="KAK6759983.1"/>
    <property type="molecule type" value="Genomic_DNA"/>
</dbReference>
<comment type="caution">
    <text evidence="4">The sequence shown here is derived from an EMBL/GenBank/DDBJ whole genome shotgun (WGS) entry which is preliminary data.</text>
</comment>
<organism evidence="4 5">
    <name type="scientific">Necator americanus</name>
    <name type="common">Human hookworm</name>
    <dbReference type="NCBI Taxonomy" id="51031"/>
    <lineage>
        <taxon>Eukaryota</taxon>
        <taxon>Metazoa</taxon>
        <taxon>Ecdysozoa</taxon>
        <taxon>Nematoda</taxon>
        <taxon>Chromadorea</taxon>
        <taxon>Rhabditida</taxon>
        <taxon>Rhabditina</taxon>
        <taxon>Rhabditomorpha</taxon>
        <taxon>Strongyloidea</taxon>
        <taxon>Ancylostomatidae</taxon>
        <taxon>Bunostominae</taxon>
        <taxon>Necator</taxon>
    </lineage>
</organism>
<protein>
    <submittedName>
        <fullName evidence="4">Uncharacterized protein</fullName>
    </submittedName>
</protein>
<keyword evidence="3" id="KW-0649">Protein kinase inhibitor</keyword>
<evidence type="ECO:0000256" key="3">
    <source>
        <dbReference type="ARBA" id="ARBA00023013"/>
    </source>
</evidence>
<sequence>MGELEAERDALEHFVASGRAGRRNALPEIEVETNDPGAAKLAERLSDLSAQCDDNVESRQHHNDQHEIWGMSLESIMIDVLSCIASESKLSDIRKILNNLV</sequence>
<evidence type="ECO:0000256" key="1">
    <source>
        <dbReference type="ARBA" id="ARBA00002844"/>
    </source>
</evidence>
<evidence type="ECO:0000256" key="2">
    <source>
        <dbReference type="ARBA" id="ARBA00006393"/>
    </source>
</evidence>
<dbReference type="Pfam" id="PF02827">
    <property type="entry name" value="PKI"/>
    <property type="match status" value="1"/>
</dbReference>
<dbReference type="InterPro" id="IPR004171">
    <property type="entry name" value="cAMP_dep_PKI"/>
</dbReference>
<dbReference type="Proteomes" id="UP001303046">
    <property type="component" value="Unassembled WGS sequence"/>
</dbReference>
<dbReference type="PANTHER" id="PTHR15416">
    <property type="entry name" value="CAMP-DEPENDENT PROTEIN KINASE INHIBITOR/PKI"/>
    <property type="match status" value="1"/>
</dbReference>
<evidence type="ECO:0000313" key="5">
    <source>
        <dbReference type="Proteomes" id="UP001303046"/>
    </source>
</evidence>
<gene>
    <name evidence="4" type="primary">Necator_chrX.g21660</name>
    <name evidence="4" type="ORF">RB195_021499</name>
</gene>
<proteinExistence type="inferred from homology"/>
<reference evidence="4 5" key="1">
    <citation type="submission" date="2023-08" db="EMBL/GenBank/DDBJ databases">
        <title>A Necator americanus chromosomal reference genome.</title>
        <authorList>
            <person name="Ilik V."/>
            <person name="Petrzelkova K.J."/>
            <person name="Pardy F."/>
            <person name="Fuh T."/>
            <person name="Niatou-Singa F.S."/>
            <person name="Gouil Q."/>
            <person name="Baker L."/>
            <person name="Ritchie M.E."/>
            <person name="Jex A.R."/>
            <person name="Gazzola D."/>
            <person name="Li H."/>
            <person name="Toshio Fujiwara R."/>
            <person name="Zhan B."/>
            <person name="Aroian R.V."/>
            <person name="Pafco B."/>
            <person name="Schwarz E.M."/>
        </authorList>
    </citation>
    <scope>NUCLEOTIDE SEQUENCE [LARGE SCALE GENOMIC DNA]</scope>
    <source>
        <strain evidence="4 5">Aroian</strain>
        <tissue evidence="4">Whole animal</tissue>
    </source>
</reference>
<keyword evidence="5" id="KW-1185">Reference proteome</keyword>
<comment type="function">
    <text evidence="1">Extremely potent competitive inhibitor of cAMP-dependent protein kinase activity, this protein interacts with the catalytic subunit of the enzyme after the cAMP-induced dissociation of its regulatory chains.</text>
</comment>